<sequence length="93" mass="10671">MILEALFNGGIYASEDIVPKSDKFRQTAAHISETMTYFEGKLSKEDYTLLEKLCDSHADESNMTNECQFKYGFTMGVLLMCEIFHSPFFPHTE</sequence>
<proteinExistence type="predicted"/>
<dbReference type="Proteomes" id="UP001211731">
    <property type="component" value="Unassembled WGS sequence"/>
</dbReference>
<evidence type="ECO:0000313" key="1">
    <source>
        <dbReference type="EMBL" id="MDB8738383.1"/>
    </source>
</evidence>
<dbReference type="EMBL" id="JAQMLR010000004">
    <property type="protein sequence ID" value="MDB8738383.1"/>
    <property type="molecule type" value="Genomic_DNA"/>
</dbReference>
<name>A0AB35IXB8_MEDGN</name>
<dbReference type="RefSeq" id="WP_272107130.1">
    <property type="nucleotide sequence ID" value="NZ_JAQMLR010000004.1"/>
</dbReference>
<protein>
    <submittedName>
        <fullName evidence="1">Uncharacterized protein</fullName>
    </submittedName>
</protein>
<comment type="caution">
    <text evidence="1">The sequence shown here is derived from an EMBL/GenBank/DDBJ whole genome shotgun (WGS) entry which is preliminary data.</text>
</comment>
<accession>A0AB35IXB8</accession>
<organism evidence="1 2">
    <name type="scientific">Mediterraneibacter gnavus</name>
    <name type="common">Ruminococcus gnavus</name>
    <dbReference type="NCBI Taxonomy" id="33038"/>
    <lineage>
        <taxon>Bacteria</taxon>
        <taxon>Bacillati</taxon>
        <taxon>Bacillota</taxon>
        <taxon>Clostridia</taxon>
        <taxon>Lachnospirales</taxon>
        <taxon>Lachnospiraceae</taxon>
        <taxon>Mediterraneibacter</taxon>
    </lineage>
</organism>
<gene>
    <name evidence="1" type="ORF">PNU63_06270</name>
</gene>
<dbReference type="Pfam" id="PF20648">
    <property type="entry name" value="DUF6809"/>
    <property type="match status" value="1"/>
</dbReference>
<reference evidence="1" key="1">
    <citation type="submission" date="2023-01" db="EMBL/GenBank/DDBJ databases">
        <title>Human gut microbiome strain richness.</title>
        <authorList>
            <person name="Chen-Liaw A."/>
        </authorList>
    </citation>
    <scope>NUCLEOTIDE SEQUENCE</scope>
    <source>
        <strain evidence="1">1001217st1_A9_1001217B_191108</strain>
    </source>
</reference>
<dbReference type="InterPro" id="IPR049215">
    <property type="entry name" value="DUF6809"/>
</dbReference>
<evidence type="ECO:0000313" key="2">
    <source>
        <dbReference type="Proteomes" id="UP001211731"/>
    </source>
</evidence>
<dbReference type="AlphaFoldDB" id="A0AB35IXB8"/>